<dbReference type="EMBL" id="JAUJEA010000004">
    <property type="protein sequence ID" value="MDN5202262.1"/>
    <property type="molecule type" value="Genomic_DNA"/>
</dbReference>
<protein>
    <submittedName>
        <fullName evidence="1">Uncharacterized protein</fullName>
    </submittedName>
</protein>
<gene>
    <name evidence="1" type="ORF">QQ008_12830</name>
</gene>
<sequence length="84" mass="9881">MRNIDRKLITRLTGKIGLVVSKDGINWEKARNYRIMSKKIRLQDGSEFVPDRLERPFVYVEDNKLEVLCLATKKVMTLSPFLFH</sequence>
<accession>A0ABT8KQI0</accession>
<name>A0ABT8KQI0_9BACT</name>
<comment type="caution">
    <text evidence="1">The sequence shown here is derived from an EMBL/GenBank/DDBJ whole genome shotgun (WGS) entry which is preliminary data.</text>
</comment>
<evidence type="ECO:0000313" key="2">
    <source>
        <dbReference type="Proteomes" id="UP001172082"/>
    </source>
</evidence>
<keyword evidence="2" id="KW-1185">Reference proteome</keyword>
<proteinExistence type="predicted"/>
<reference evidence="1" key="1">
    <citation type="submission" date="2023-06" db="EMBL/GenBank/DDBJ databases">
        <title>Genomic of Parafulvivirga corallium.</title>
        <authorList>
            <person name="Wang G."/>
        </authorList>
    </citation>
    <scope>NUCLEOTIDE SEQUENCE</scope>
    <source>
        <strain evidence="1">BMA10</strain>
    </source>
</reference>
<dbReference type="Proteomes" id="UP001172082">
    <property type="component" value="Unassembled WGS sequence"/>
</dbReference>
<organism evidence="1 2">
    <name type="scientific">Splendidivirga corallicola</name>
    <dbReference type="NCBI Taxonomy" id="3051826"/>
    <lineage>
        <taxon>Bacteria</taxon>
        <taxon>Pseudomonadati</taxon>
        <taxon>Bacteroidota</taxon>
        <taxon>Cytophagia</taxon>
        <taxon>Cytophagales</taxon>
        <taxon>Splendidivirgaceae</taxon>
        <taxon>Splendidivirga</taxon>
    </lineage>
</organism>
<evidence type="ECO:0000313" key="1">
    <source>
        <dbReference type="EMBL" id="MDN5202262.1"/>
    </source>
</evidence>
<dbReference type="RefSeq" id="WP_346752288.1">
    <property type="nucleotide sequence ID" value="NZ_JAUJEA010000004.1"/>
</dbReference>